<feature type="region of interest" description="Disordered" evidence="29">
    <location>
        <begin position="1422"/>
        <end position="1447"/>
    </location>
</feature>
<dbReference type="GO" id="GO:1902531">
    <property type="term" value="P:regulation of intracellular signal transduction"/>
    <property type="evidence" value="ECO:0007669"/>
    <property type="project" value="UniProtKB-ARBA"/>
</dbReference>
<dbReference type="GO" id="GO:0005667">
    <property type="term" value="C:transcription regulator complex"/>
    <property type="evidence" value="ECO:0007669"/>
    <property type="project" value="TreeGrafter"/>
</dbReference>
<dbReference type="InterPro" id="IPR011539">
    <property type="entry name" value="RHD_DNA_bind_dom"/>
</dbReference>
<dbReference type="Pfam" id="PF00554">
    <property type="entry name" value="RHD_DNA_bind"/>
    <property type="match status" value="1"/>
</dbReference>
<dbReference type="Gene3D" id="2.60.40.10">
    <property type="entry name" value="Immunoglobulins"/>
    <property type="match status" value="1"/>
</dbReference>
<evidence type="ECO:0000256" key="24">
    <source>
        <dbReference type="ARBA" id="ARBA00038168"/>
    </source>
</evidence>
<dbReference type="PROSITE" id="PS50254">
    <property type="entry name" value="REL_2"/>
    <property type="match status" value="1"/>
</dbReference>
<evidence type="ECO:0000256" key="20">
    <source>
        <dbReference type="ARBA" id="ARBA00023136"/>
    </source>
</evidence>
<keyword evidence="6" id="KW-0963">Cytoplasm</keyword>
<evidence type="ECO:0000256" key="13">
    <source>
        <dbReference type="ARBA" id="ARBA00022765"/>
    </source>
</evidence>
<evidence type="ECO:0000256" key="10">
    <source>
        <dbReference type="ARBA" id="ARBA00022692"/>
    </source>
</evidence>
<evidence type="ECO:0000256" key="23">
    <source>
        <dbReference type="ARBA" id="ARBA00023242"/>
    </source>
</evidence>
<dbReference type="SUPFAM" id="SSF55856">
    <property type="entry name" value="Cytochrome b5-like heme/steroid binding domain"/>
    <property type="match status" value="1"/>
</dbReference>
<dbReference type="CDD" id="cd07882">
    <property type="entry name" value="RHD-n_TonEBP"/>
    <property type="match status" value="1"/>
</dbReference>
<keyword evidence="23" id="KW-0539">Nucleus</keyword>
<feature type="compositionally biased region" description="Basic residues" evidence="29">
    <location>
        <begin position="320"/>
        <end position="332"/>
    </location>
</feature>
<dbReference type="PROSITE" id="PS00191">
    <property type="entry name" value="CYTOCHROME_B5_1"/>
    <property type="match status" value="1"/>
</dbReference>
<dbReference type="Pfam" id="PF16179">
    <property type="entry name" value="RHD_dimer"/>
    <property type="match status" value="1"/>
</dbReference>
<dbReference type="FunFam" id="2.60.40.10:FF:000174">
    <property type="entry name" value="Nuclear factor of activated T-cells 5, tonicity-responsive"/>
    <property type="match status" value="1"/>
</dbReference>
<dbReference type="SUPFAM" id="SSF81296">
    <property type="entry name" value="E set domains"/>
    <property type="match status" value="1"/>
</dbReference>
<feature type="region of interest" description="Disordered" evidence="29">
    <location>
        <begin position="959"/>
        <end position="1002"/>
    </location>
</feature>
<evidence type="ECO:0000256" key="4">
    <source>
        <dbReference type="ARBA" id="ARBA00004496"/>
    </source>
</evidence>
<keyword evidence="21" id="KW-0010">Activator</keyword>
<dbReference type="PRINTS" id="PR00363">
    <property type="entry name" value="CYTOCHROMEB5"/>
</dbReference>
<dbReference type="InterPro" id="IPR015646">
    <property type="entry name" value="NFAT5_RHD_DNA-bd"/>
</dbReference>
<dbReference type="GO" id="GO:0005634">
    <property type="term" value="C:nucleus"/>
    <property type="evidence" value="ECO:0007669"/>
    <property type="project" value="UniProtKB-SubCell"/>
</dbReference>
<dbReference type="InterPro" id="IPR008967">
    <property type="entry name" value="p53-like_TF_DNA-bd_sf"/>
</dbReference>
<dbReference type="PANTHER" id="PTHR12533">
    <property type="entry name" value="NFAT"/>
    <property type="match status" value="1"/>
</dbReference>
<keyword evidence="18" id="KW-0805">Transcription regulation</keyword>
<dbReference type="InterPro" id="IPR037059">
    <property type="entry name" value="RHD_DNA_bind_dom_sf"/>
</dbReference>
<dbReference type="GO" id="GO:0046872">
    <property type="term" value="F:metal ion binding"/>
    <property type="evidence" value="ECO:0007669"/>
    <property type="project" value="UniProtKB-KW"/>
</dbReference>
<evidence type="ECO:0000256" key="27">
    <source>
        <dbReference type="ARBA" id="ARBA00072227"/>
    </source>
</evidence>
<evidence type="ECO:0000256" key="6">
    <source>
        <dbReference type="ARBA" id="ARBA00022490"/>
    </source>
</evidence>
<feature type="compositionally biased region" description="Polar residues" evidence="29">
    <location>
        <begin position="361"/>
        <end position="370"/>
    </location>
</feature>
<keyword evidence="8" id="KW-0597">Phosphoprotein</keyword>
<feature type="domain" description="RHD" evidence="30">
    <location>
        <begin position="384"/>
        <end position="563"/>
    </location>
</feature>
<feature type="domain" description="Cytochrome b5 heme-binding" evidence="31">
    <location>
        <begin position="17"/>
        <end position="93"/>
    </location>
</feature>
<evidence type="ECO:0000256" key="12">
    <source>
        <dbReference type="ARBA" id="ARBA00022763"/>
    </source>
</evidence>
<evidence type="ECO:0000256" key="5">
    <source>
        <dbReference type="ARBA" id="ARBA00022454"/>
    </source>
</evidence>
<dbReference type="InterPro" id="IPR002909">
    <property type="entry name" value="IPT_dom"/>
</dbReference>
<accession>A0A1V4K1N4</accession>
<dbReference type="InterPro" id="IPR018506">
    <property type="entry name" value="Cyt_B5_heme-BS"/>
</dbReference>
<feature type="compositionally biased region" description="Polar residues" evidence="29">
    <location>
        <begin position="1084"/>
        <end position="1111"/>
    </location>
</feature>
<reference evidence="32 33" key="1">
    <citation type="submission" date="2016-02" db="EMBL/GenBank/DDBJ databases">
        <title>Band-tailed pigeon sequencing and assembly.</title>
        <authorList>
            <person name="Soares A.E."/>
            <person name="Novak B.J."/>
            <person name="Rice E.S."/>
            <person name="O'Connell B."/>
            <person name="Chang D."/>
            <person name="Weber S."/>
            <person name="Shapiro B."/>
        </authorList>
    </citation>
    <scope>NUCLEOTIDE SEQUENCE [LARGE SCALE GENOMIC DNA]</scope>
    <source>
        <strain evidence="32">BTP2013</strain>
        <tissue evidence="32">Blood</tissue>
    </source>
</reference>
<dbReference type="InterPro" id="IPR008366">
    <property type="entry name" value="NFAT"/>
</dbReference>
<dbReference type="InterPro" id="IPR036400">
    <property type="entry name" value="Cyt_B5-like_heme/steroid_sf"/>
</dbReference>
<evidence type="ECO:0000256" key="1">
    <source>
        <dbReference type="ARBA" id="ARBA00004123"/>
    </source>
</evidence>
<evidence type="ECO:0000256" key="7">
    <source>
        <dbReference type="ARBA" id="ARBA00022499"/>
    </source>
</evidence>
<dbReference type="GO" id="GO:0000981">
    <property type="term" value="F:DNA-binding transcription factor activity, RNA polymerase II-specific"/>
    <property type="evidence" value="ECO:0007669"/>
    <property type="project" value="TreeGrafter"/>
</dbReference>
<evidence type="ECO:0000259" key="31">
    <source>
        <dbReference type="PROSITE" id="PS50255"/>
    </source>
</evidence>
<feature type="compositionally biased region" description="Low complexity" evidence="29">
    <location>
        <begin position="990"/>
        <end position="1000"/>
    </location>
</feature>
<feature type="compositionally biased region" description="Polar residues" evidence="29">
    <location>
        <begin position="1486"/>
        <end position="1503"/>
    </location>
</feature>
<dbReference type="InterPro" id="IPR013783">
    <property type="entry name" value="Ig-like_fold"/>
</dbReference>
<feature type="compositionally biased region" description="Polar residues" evidence="29">
    <location>
        <begin position="979"/>
        <end position="989"/>
    </location>
</feature>
<dbReference type="GO" id="GO:0006974">
    <property type="term" value="P:DNA damage response"/>
    <property type="evidence" value="ECO:0007669"/>
    <property type="project" value="UniProtKB-KW"/>
</dbReference>
<keyword evidence="16" id="KW-0007">Acetylation</keyword>
<gene>
    <name evidence="32" type="primary">NFAT5</name>
    <name evidence="32" type="ORF">AV530_015253</name>
</gene>
<comment type="caution">
    <text evidence="32">The sequence shown here is derived from an EMBL/GenBank/DDBJ whole genome shotgun (WGS) entry which is preliminary data.</text>
</comment>
<feature type="compositionally biased region" description="Polar residues" evidence="29">
    <location>
        <begin position="163"/>
        <end position="173"/>
    </location>
</feature>
<evidence type="ECO:0000256" key="16">
    <source>
        <dbReference type="ARBA" id="ARBA00022990"/>
    </source>
</evidence>
<dbReference type="SMART" id="SM00429">
    <property type="entry name" value="IPT"/>
    <property type="match status" value="1"/>
</dbReference>
<keyword evidence="12" id="KW-0227">DNA damage</keyword>
<evidence type="ECO:0000256" key="21">
    <source>
        <dbReference type="ARBA" id="ARBA00023159"/>
    </source>
</evidence>
<dbReference type="GO" id="GO:0005737">
    <property type="term" value="C:cytoplasm"/>
    <property type="evidence" value="ECO:0007669"/>
    <property type="project" value="UniProtKB-SubCell"/>
</dbReference>
<organism evidence="32 33">
    <name type="scientific">Patagioenas fasciata monilis</name>
    <dbReference type="NCBI Taxonomy" id="372326"/>
    <lineage>
        <taxon>Eukaryota</taxon>
        <taxon>Metazoa</taxon>
        <taxon>Chordata</taxon>
        <taxon>Craniata</taxon>
        <taxon>Vertebrata</taxon>
        <taxon>Euteleostomi</taxon>
        <taxon>Archelosauria</taxon>
        <taxon>Archosauria</taxon>
        <taxon>Dinosauria</taxon>
        <taxon>Saurischia</taxon>
        <taxon>Theropoda</taxon>
        <taxon>Coelurosauria</taxon>
        <taxon>Aves</taxon>
        <taxon>Neognathae</taxon>
        <taxon>Neoaves</taxon>
        <taxon>Columbimorphae</taxon>
        <taxon>Columbiformes</taxon>
        <taxon>Columbidae</taxon>
        <taxon>Patagioenas</taxon>
    </lineage>
</organism>
<evidence type="ECO:0000256" key="25">
    <source>
        <dbReference type="ARBA" id="ARBA00055141"/>
    </source>
</evidence>
<keyword evidence="5" id="KW-0158">Chromosome</keyword>
<keyword evidence="14" id="KW-0832">Ubl conjugation</keyword>
<evidence type="ECO:0000313" key="33">
    <source>
        <dbReference type="Proteomes" id="UP000190648"/>
    </source>
</evidence>
<keyword evidence="19" id="KW-0238">DNA-binding</keyword>
<dbReference type="InterPro" id="IPR014756">
    <property type="entry name" value="Ig_E-set"/>
</dbReference>
<evidence type="ECO:0000256" key="2">
    <source>
        <dbReference type="ARBA" id="ARBA00004286"/>
    </source>
</evidence>
<dbReference type="GO" id="GO:0010467">
    <property type="term" value="P:gene expression"/>
    <property type="evidence" value="ECO:0007669"/>
    <property type="project" value="UniProtKB-ARBA"/>
</dbReference>
<protein>
    <recommendedName>
        <fullName evidence="27">Nuclear factor of activated T-cells 5</fullName>
    </recommendedName>
    <alternativeName>
        <fullName evidence="28">T-cell transcription factor NFAT5</fullName>
    </alternativeName>
</protein>
<dbReference type="Gene3D" id="2.60.40.340">
    <property type="entry name" value="Rel homology domain (RHD), DNA-binding domain"/>
    <property type="match status" value="1"/>
</dbReference>
<dbReference type="Proteomes" id="UP000190648">
    <property type="component" value="Unassembled WGS sequence"/>
</dbReference>
<feature type="region of interest" description="Disordered" evidence="29">
    <location>
        <begin position="1258"/>
        <end position="1299"/>
    </location>
</feature>
<dbReference type="GO" id="GO:0033173">
    <property type="term" value="P:calcineurin-NFAT signaling cascade"/>
    <property type="evidence" value="ECO:0007669"/>
    <property type="project" value="TreeGrafter"/>
</dbReference>
<dbReference type="GO" id="GO:0045944">
    <property type="term" value="P:positive regulation of transcription by RNA polymerase II"/>
    <property type="evidence" value="ECO:0007669"/>
    <property type="project" value="UniProtKB-ARBA"/>
</dbReference>
<evidence type="ECO:0000256" key="29">
    <source>
        <dbReference type="SAM" id="MobiDB-lite"/>
    </source>
</evidence>
<evidence type="ECO:0000256" key="11">
    <source>
        <dbReference type="ARBA" id="ARBA00022723"/>
    </source>
</evidence>
<dbReference type="OrthoDB" id="5346094at2759"/>
<proteinExistence type="inferred from homology"/>
<keyword evidence="15" id="KW-0813">Transport</keyword>
<keyword evidence="22" id="KW-0804">Transcription</keyword>
<evidence type="ECO:0000256" key="17">
    <source>
        <dbReference type="ARBA" id="ARBA00023004"/>
    </source>
</evidence>
<dbReference type="PANTHER" id="PTHR12533:SF10">
    <property type="entry name" value="NUCLEAR FACTOR OF ACTIVATED T-CELLS 5"/>
    <property type="match status" value="1"/>
</dbReference>
<evidence type="ECO:0000256" key="9">
    <source>
        <dbReference type="ARBA" id="ARBA00022617"/>
    </source>
</evidence>
<dbReference type="InterPro" id="IPR032397">
    <property type="entry name" value="RHD_dimer"/>
</dbReference>
<evidence type="ECO:0000256" key="28">
    <source>
        <dbReference type="ARBA" id="ARBA00080722"/>
    </source>
</evidence>
<feature type="region of interest" description="Disordered" evidence="29">
    <location>
        <begin position="1486"/>
        <end position="1518"/>
    </location>
</feature>
<evidence type="ECO:0000313" key="32">
    <source>
        <dbReference type="EMBL" id="OPJ78304.1"/>
    </source>
</evidence>
<evidence type="ECO:0000256" key="14">
    <source>
        <dbReference type="ARBA" id="ARBA00022843"/>
    </source>
</evidence>
<dbReference type="SMART" id="SM01117">
    <property type="entry name" value="Cyt-b5"/>
    <property type="match status" value="1"/>
</dbReference>
<feature type="compositionally biased region" description="Low complexity" evidence="29">
    <location>
        <begin position="1504"/>
        <end position="1518"/>
    </location>
</feature>
<feature type="region of interest" description="Disordered" evidence="29">
    <location>
        <begin position="1070"/>
        <end position="1111"/>
    </location>
</feature>
<dbReference type="Pfam" id="PF00173">
    <property type="entry name" value="Cyt-b5"/>
    <property type="match status" value="1"/>
</dbReference>
<feature type="compositionally biased region" description="Low complexity" evidence="29">
    <location>
        <begin position="1289"/>
        <end position="1299"/>
    </location>
</feature>
<feature type="compositionally biased region" description="Low complexity" evidence="29">
    <location>
        <begin position="299"/>
        <end position="312"/>
    </location>
</feature>
<evidence type="ECO:0000256" key="22">
    <source>
        <dbReference type="ARBA" id="ARBA00023163"/>
    </source>
</evidence>
<evidence type="ECO:0000256" key="18">
    <source>
        <dbReference type="ARBA" id="ARBA00023015"/>
    </source>
</evidence>
<feature type="region of interest" description="Disordered" evidence="29">
    <location>
        <begin position="239"/>
        <end position="259"/>
    </location>
</feature>
<dbReference type="SUPFAM" id="SSF49417">
    <property type="entry name" value="p53-like transcription factors"/>
    <property type="match status" value="1"/>
</dbReference>
<sequence>MEAGERTEAAGCAAEAGPVYTLEEVGKRNSSREAWLVIHGRVYDVTRFLEEHPGGEEVLLEQAGRDATESFEDVGHSTDAREMLKQYYIGEVHPNPSTTSSGQASFWSTWLIPIFGALVLGSPLQKTSAENFCLAFGWEPLVANILKSVYDLLPKELQLPPSRETSVASMSQTSGGEAGSPPPAVVAADASSAPSSSSMGGACSSFPASSSAAVCSTSVTDSKAMQVESCSSAVGVSTRGVSDPQFTSHTAPPPAPKRHTVLYISPPPEDLLDNSRMSCQDEGCALESEQSCSMWMEDSPSNFSNMSTSSYNDNTEVPRKSRKRNPKQRPGIKRRDCEESNMDIFDADSAKAPHYVLSQLSTDSKGNSKAGNGASETPKGAGGKKTPMLCGQYPTKSEGKELKIMVQPETQHRARYLTEGSRGSVKDRTQQGFPTVKLEGHNEPVVLQVFVGNDSGRVKPHGFYQACRVTGRNTTPCKEVDIEGTTVIEVGLDPSNNMTLAVDCVGILKLRNADVEARIGIAGSKKKSTRARLVFRVNITRKDGSTLTLQTPSSPILCTQPAGVPEILKKSLHSCSVKGEEEVFLIGKNFLKGTKVIFQENVSDENSWKAEAEIDMELFHQNHLIVKVPPYHDQQITSAVSVGIYVVTNAGRSHDVQPFTYTPDTSGTLKVNVKKEISSPAQHCSFEEAIKAVKATSCNLEKVNMLPSALITPLMPSSMIKNEDVSPMEVSAEKRSPPVFKASNVVGPTQQTLENSMSGISTSASHLPSENENQQQIQPKVYNTETLTTIQTQDISQPGNFSTVSTPSQLQNSDALLQQAAQFQPRDSQTREVLQSDGTVVTLSQLTDASQQQQSSLSEPAQTLQQQISSSIFSSASGVSQLQNTIQQLQAGNFPTNTATGSNRNVDLVQQVLEAQQQLSSVLFSGSDSSEDVQDQLNADIFQQVSQIQNSVNSGIFSSSDTAVHSRPENLLPGRAENVHSQPENALSNQQQQQQQQQQQAMETSAAMVMGIQQNICQAATQMQSDLFSSATSGNGALQQSPVYQQASHMMSGLSTSEDMQMQCELFSSSPGVSGGEAAPAAQPQVSNNGPSMFQTSNSADGEEASGQNKQMQSTVFQTMVQMQHSGESQSQVNLFSSTKNMMTVQASGTQQQGGGLFQQGGEIMSIQSGSFMQQSPHSQAQLFHSQNPIGDAQNISQEAQGSIFHSPNSIVHNQPSTNSSDQLQPPMFHSQNAMGVLQSSSVPQDQQSANMFLSQSSMSNPATQDEQMSFFTSPNPISPLQAANNTEQQTSFQQQPQIAHIQSSMLPQDQPQPQPAQQGLFQSQVTLGSIQSGSLPQNQQGAIFQPQHSIVAIQSSPPSQEQQQQQQQNMMFSSQNAMSTIASQKQNMIFNPNQSPVPNQEQQGQSIFHPQTNMAPMNQEQQPLQFQSQTPVSSLQNPGSSQAEAQQPAIFHNSPQIQLVQGSPSSQEQQVTLFISSASMSALQSGMSQPELQQSPMYSSQNSMAGMPGPASPPQQQAALFHSTAGGAINQLQNSPASSQQTSGIFLFGIQNNCGQLLPHGNQPEHGENRRSARVLAKPGEQYGWLVLISQKFCEEKSDDFPDLLRPSDSGLGFVEPIASVKKRPSSLKSTHVAKCSVWHLGLCPQYLGFVVPITRKSYACGVVLLPDS</sequence>
<comment type="similarity">
    <text evidence="24">Belongs to the cytochrome b5 family.</text>
</comment>
<dbReference type="Gene3D" id="3.10.120.10">
    <property type="entry name" value="Cytochrome b5-like heme/steroid binding domain"/>
    <property type="match status" value="1"/>
</dbReference>
<keyword evidence="17" id="KW-0408">Iron</keyword>
<dbReference type="GO" id="GO:0016020">
    <property type="term" value="C:membrane"/>
    <property type="evidence" value="ECO:0007669"/>
    <property type="project" value="UniProtKB-SubCell"/>
</dbReference>
<feature type="compositionally biased region" description="Polar residues" evidence="29">
    <location>
        <begin position="1258"/>
        <end position="1276"/>
    </location>
</feature>
<evidence type="ECO:0000256" key="19">
    <source>
        <dbReference type="ARBA" id="ARBA00023125"/>
    </source>
</evidence>
<keyword evidence="13" id="KW-0013">ADP-ribosylation</keyword>
<comment type="subcellular location">
    <subcellularLocation>
        <location evidence="2">Chromosome</location>
    </subcellularLocation>
    <subcellularLocation>
        <location evidence="4">Cytoplasm</location>
    </subcellularLocation>
    <subcellularLocation>
        <location evidence="3">Membrane</location>
    </subcellularLocation>
    <subcellularLocation>
        <location evidence="1">Nucleus</location>
    </subcellularLocation>
</comment>
<feature type="region of interest" description="Disordered" evidence="29">
    <location>
        <begin position="361"/>
        <end position="389"/>
    </location>
</feature>
<dbReference type="GO" id="GO:0005694">
    <property type="term" value="C:chromosome"/>
    <property type="evidence" value="ECO:0007669"/>
    <property type="project" value="UniProtKB-SubCell"/>
</dbReference>
<evidence type="ECO:0000259" key="30">
    <source>
        <dbReference type="PROSITE" id="PS50254"/>
    </source>
</evidence>
<keyword evidence="9" id="KW-0349">Heme</keyword>
<keyword evidence="7" id="KW-1017">Isopeptide bond</keyword>
<keyword evidence="20" id="KW-0472">Membrane</keyword>
<evidence type="ECO:0000256" key="15">
    <source>
        <dbReference type="ARBA" id="ARBA00022982"/>
    </source>
</evidence>
<keyword evidence="10" id="KW-0812">Transmembrane</keyword>
<dbReference type="PROSITE" id="PS50255">
    <property type="entry name" value="CYTOCHROME_B5_2"/>
    <property type="match status" value="1"/>
</dbReference>
<keyword evidence="33" id="KW-1185">Reference proteome</keyword>
<feature type="region of interest" description="Disordered" evidence="29">
    <location>
        <begin position="296"/>
        <end position="340"/>
    </location>
</feature>
<comment type="function">
    <text evidence="25">Transcription factor involved, among others, in the transcriptional regulation of osmoprotective and inflammatory genes. Binds the DNA consensus sequence 5'-[ACT][AG]TGGAAA[CAT]A[TA][ATC][CA][ATG][GT][GAC][CG][CT]-3'. Mediates the transcriptional response to hypertonicity. Positively regulates the transcription of LCN2 and S100A4 genes; optimal transactivation of these genes requires the presence of DDX5/DDX17. Also involved in the DNA damage response by preventing formation of R-loops; R-loops are composed of a DNA:RNA hybrid and the associated non-template single-stranded DNA.</text>
</comment>
<feature type="region of interest" description="Disordered" evidence="29">
    <location>
        <begin position="1207"/>
        <end position="1228"/>
    </location>
</feature>
<feature type="region of interest" description="Disordered" evidence="29">
    <location>
        <begin position="163"/>
        <end position="192"/>
    </location>
</feature>
<name>A0A1V4K1N4_PATFA</name>
<dbReference type="InterPro" id="IPR001199">
    <property type="entry name" value="Cyt_B5-like_heme/steroid-bd"/>
</dbReference>
<keyword evidence="11" id="KW-0479">Metal-binding</keyword>
<evidence type="ECO:0000256" key="26">
    <source>
        <dbReference type="ARBA" id="ARBA00065799"/>
    </source>
</evidence>
<evidence type="ECO:0000256" key="8">
    <source>
        <dbReference type="ARBA" id="ARBA00022553"/>
    </source>
</evidence>
<dbReference type="GO" id="GO:0000978">
    <property type="term" value="F:RNA polymerase II cis-regulatory region sequence-specific DNA binding"/>
    <property type="evidence" value="ECO:0007669"/>
    <property type="project" value="InterPro"/>
</dbReference>
<dbReference type="FunFam" id="2.60.40.340:FF:000002">
    <property type="entry name" value="Nuclear factor of activated T-cells 5, tonicity-responsive"/>
    <property type="match status" value="1"/>
</dbReference>
<dbReference type="FunFam" id="3.10.120.10:FF:000002">
    <property type="entry name" value="Cytochrome b5 type B"/>
    <property type="match status" value="1"/>
</dbReference>
<evidence type="ECO:0000256" key="3">
    <source>
        <dbReference type="ARBA" id="ARBA00004370"/>
    </source>
</evidence>
<dbReference type="GO" id="GO:0020037">
    <property type="term" value="F:heme binding"/>
    <property type="evidence" value="ECO:0007669"/>
    <property type="project" value="InterPro"/>
</dbReference>
<comment type="subunit">
    <text evidence="26">Homodimer when bound to DNA, completely encircles its DNA target. Interacts with CIDEC; this interaction is direct and retains NFAT5 in the cytoplasm. Does not bind with Fos and Jun transcription factors. Interacts with DDX5 and DDX17; this interaction leads to DDX5/DDX17 recruitment to LNC2 and S100A4 promoters and NFAT5-mediated DDX5/DDX17-enhanced transactivation.</text>
</comment>
<dbReference type="EMBL" id="LSYS01005191">
    <property type="protein sequence ID" value="OPJ78304.1"/>
    <property type="molecule type" value="Genomic_DNA"/>
</dbReference>
<dbReference type="STRING" id="372326.A0A1V4K1N4"/>
<feature type="compositionally biased region" description="Polar residues" evidence="29">
    <location>
        <begin position="1422"/>
        <end position="1446"/>
    </location>
</feature>
<keyword evidence="15" id="KW-0249">Electron transport</keyword>
<dbReference type="PRINTS" id="PR01789">
    <property type="entry name" value="NUCFACTORATC"/>
</dbReference>
<dbReference type="CDD" id="cd01178">
    <property type="entry name" value="IPT_NFAT"/>
    <property type="match status" value="1"/>
</dbReference>